<comment type="caution">
    <text evidence="1">The sequence shown here is derived from an EMBL/GenBank/DDBJ whole genome shotgun (WGS) entry which is preliminary data.</text>
</comment>
<accession>A0A921FKA9</accession>
<protein>
    <submittedName>
        <fullName evidence="1">Helix-turn-helix transcriptional regulator</fullName>
    </submittedName>
</protein>
<gene>
    <name evidence="1" type="ORF">K8V32_01350</name>
</gene>
<reference evidence="1" key="1">
    <citation type="journal article" date="2021" name="PeerJ">
        <title>Extensive microbial diversity within the chicken gut microbiome revealed by metagenomics and culture.</title>
        <authorList>
            <person name="Gilroy R."/>
            <person name="Ravi A."/>
            <person name="Getino M."/>
            <person name="Pursley I."/>
            <person name="Horton D.L."/>
            <person name="Alikhan N.F."/>
            <person name="Baker D."/>
            <person name="Gharbi K."/>
            <person name="Hall N."/>
            <person name="Watson M."/>
            <person name="Adriaenssens E.M."/>
            <person name="Foster-Nyarko E."/>
            <person name="Jarju S."/>
            <person name="Secka A."/>
            <person name="Antonio M."/>
            <person name="Oren A."/>
            <person name="Chaudhuri R.R."/>
            <person name="La Ragione R."/>
            <person name="Hildebrand F."/>
            <person name="Pallen M.J."/>
        </authorList>
    </citation>
    <scope>NUCLEOTIDE SEQUENCE</scope>
    <source>
        <strain evidence="1">ChiHjej13B12-14962</strain>
    </source>
</reference>
<name>A0A921FKA9_9MICC</name>
<dbReference type="EMBL" id="DYXC01000024">
    <property type="protein sequence ID" value="HJF13435.1"/>
    <property type="molecule type" value="Genomic_DNA"/>
</dbReference>
<dbReference type="Proteomes" id="UP000703315">
    <property type="component" value="Unassembled WGS sequence"/>
</dbReference>
<dbReference type="AlphaFoldDB" id="A0A921FKA9"/>
<proteinExistence type="predicted"/>
<dbReference type="RefSeq" id="WP_303901706.1">
    <property type="nucleotide sequence ID" value="NZ_DYXC01000024.1"/>
</dbReference>
<evidence type="ECO:0000313" key="1">
    <source>
        <dbReference type="EMBL" id="HJF13435.1"/>
    </source>
</evidence>
<reference evidence="1" key="2">
    <citation type="submission" date="2021-09" db="EMBL/GenBank/DDBJ databases">
        <authorList>
            <person name="Gilroy R."/>
        </authorList>
    </citation>
    <scope>NUCLEOTIDE SEQUENCE</scope>
    <source>
        <strain evidence="1">ChiHjej13B12-14962</strain>
    </source>
</reference>
<organism evidence="1 2">
    <name type="scientific">Enteractinococcus helveticum</name>
    <dbReference type="NCBI Taxonomy" id="1837282"/>
    <lineage>
        <taxon>Bacteria</taxon>
        <taxon>Bacillati</taxon>
        <taxon>Actinomycetota</taxon>
        <taxon>Actinomycetes</taxon>
        <taxon>Micrococcales</taxon>
        <taxon>Micrococcaceae</taxon>
    </lineage>
</organism>
<evidence type="ECO:0000313" key="2">
    <source>
        <dbReference type="Proteomes" id="UP000703315"/>
    </source>
</evidence>
<sequence>MNKTDQLEALRANLRTLIRNSGKTLQDIIDQTGIPRATLYQRLNQEGSSIYIHEVHKIWTACGKPGKYVGSIEVTNSSAAHNRMLKTVGS</sequence>